<name>A0A5C5X166_9PLAN</name>
<dbReference type="Gene3D" id="3.30.70.20">
    <property type="match status" value="1"/>
</dbReference>
<dbReference type="InterPro" id="IPR007516">
    <property type="entry name" value="Co_F420_Hydgase/DH_bsu_N"/>
</dbReference>
<dbReference type="EMBL" id="SIHI01000001">
    <property type="protein sequence ID" value="TWT56737.1"/>
    <property type="molecule type" value="Genomic_DNA"/>
</dbReference>
<dbReference type="InterPro" id="IPR045220">
    <property type="entry name" value="FRHB/FDHB/HCAR-like"/>
</dbReference>
<dbReference type="Pfam" id="PF04422">
    <property type="entry name" value="FrhB_FdhB_N"/>
    <property type="match status" value="1"/>
</dbReference>
<feature type="domain" description="Coenzyme F420 hydrogenase/dehydrogenase beta subunit C-terminal" evidence="2">
    <location>
        <begin position="182"/>
        <end position="343"/>
    </location>
</feature>
<comment type="caution">
    <text evidence="3">The sequence shown here is derived from an EMBL/GenBank/DDBJ whole genome shotgun (WGS) entry which is preliminary data.</text>
</comment>
<dbReference type="InterPro" id="IPR007525">
    <property type="entry name" value="FrhB_FdhB_C"/>
</dbReference>
<protein>
    <submittedName>
        <fullName evidence="3">Coenzyme F420-reducing hydrogenase subunit beta</fullName>
    </submittedName>
</protein>
<evidence type="ECO:0000313" key="4">
    <source>
        <dbReference type="Proteomes" id="UP000317243"/>
    </source>
</evidence>
<proteinExistence type="predicted"/>
<dbReference type="GO" id="GO:0033354">
    <property type="term" value="P:chlorophyll cycle"/>
    <property type="evidence" value="ECO:0007669"/>
    <property type="project" value="TreeGrafter"/>
</dbReference>
<dbReference type="PANTHER" id="PTHR31332:SF0">
    <property type="entry name" value="7-HYDROXYMETHYL CHLOROPHYLL A REDUCTASE, CHLOROPLASTIC"/>
    <property type="match status" value="1"/>
</dbReference>
<feature type="domain" description="Coenzyme F420 hydrogenase/dehydrogenase beta subunit N-terminal" evidence="1">
    <location>
        <begin position="95"/>
        <end position="168"/>
    </location>
</feature>
<evidence type="ECO:0000313" key="3">
    <source>
        <dbReference type="EMBL" id="TWT56737.1"/>
    </source>
</evidence>
<dbReference type="OrthoDB" id="430408at2"/>
<evidence type="ECO:0000259" key="1">
    <source>
        <dbReference type="Pfam" id="PF04422"/>
    </source>
</evidence>
<gene>
    <name evidence="3" type="ORF">KOR42_00910</name>
</gene>
<organism evidence="3 4">
    <name type="scientific">Thalassoglobus neptunius</name>
    <dbReference type="NCBI Taxonomy" id="1938619"/>
    <lineage>
        <taxon>Bacteria</taxon>
        <taxon>Pseudomonadati</taxon>
        <taxon>Planctomycetota</taxon>
        <taxon>Planctomycetia</taxon>
        <taxon>Planctomycetales</taxon>
        <taxon>Planctomycetaceae</taxon>
        <taxon>Thalassoglobus</taxon>
    </lineage>
</organism>
<dbReference type="Pfam" id="PF04432">
    <property type="entry name" value="FrhB_FdhB_C"/>
    <property type="match status" value="1"/>
</dbReference>
<dbReference type="PANTHER" id="PTHR31332">
    <property type="entry name" value="7-HYDROXYMETHYL CHLOROPHYLL A REDUCTASE, CHLOROPLASTIC"/>
    <property type="match status" value="1"/>
</dbReference>
<reference evidence="3 4" key="1">
    <citation type="submission" date="2019-02" db="EMBL/GenBank/DDBJ databases">
        <title>Deep-cultivation of Planctomycetes and their phenomic and genomic characterization uncovers novel biology.</title>
        <authorList>
            <person name="Wiegand S."/>
            <person name="Jogler M."/>
            <person name="Boedeker C."/>
            <person name="Pinto D."/>
            <person name="Vollmers J."/>
            <person name="Rivas-Marin E."/>
            <person name="Kohn T."/>
            <person name="Peeters S.H."/>
            <person name="Heuer A."/>
            <person name="Rast P."/>
            <person name="Oberbeckmann S."/>
            <person name="Bunk B."/>
            <person name="Jeske O."/>
            <person name="Meyerdierks A."/>
            <person name="Storesund J.E."/>
            <person name="Kallscheuer N."/>
            <person name="Luecker S."/>
            <person name="Lage O.M."/>
            <person name="Pohl T."/>
            <person name="Merkel B.J."/>
            <person name="Hornburger P."/>
            <person name="Mueller R.-W."/>
            <person name="Bruemmer F."/>
            <person name="Labrenz M."/>
            <person name="Spormann A.M."/>
            <person name="Op Den Camp H."/>
            <person name="Overmann J."/>
            <person name="Amann R."/>
            <person name="Jetten M.S.M."/>
            <person name="Mascher T."/>
            <person name="Medema M.H."/>
            <person name="Devos D.P."/>
            <person name="Kaster A.-K."/>
            <person name="Ovreas L."/>
            <person name="Rohde M."/>
            <person name="Galperin M.Y."/>
            <person name="Jogler C."/>
        </authorList>
    </citation>
    <scope>NUCLEOTIDE SEQUENCE [LARGE SCALE GENOMIC DNA]</scope>
    <source>
        <strain evidence="3 4">KOR42</strain>
    </source>
</reference>
<sequence>MTSSFETIERIKNQQLCCGCGACAFVSPELFQLENVENEGIRPQRLTTQSNAETRRQEQDAVAVCPGKELKHENLDIPENIKDLIAGWGPVRGVWEGHAADEEIRFHGSSGGGISALALFGLEKKAASGVLHTVMDTENPVLNKTVLSTTRDELLGGAGSRYSPASPCERLDLIEQADGQAVFIGKPCDVAALKKVRKIRPELDKKIQVTIALFCAGTPSTAGTRAVLKKMGFESDNEIRSFRYRGKGWPGHATAVSHEGREEKMTYDQSWGDILTRHVQWRCRVCIDHTGEFADIAIGDPWYRTPKEGEQGDSLIVARTEAGEKFIREAIEAGYLRAEQIDPQLLPASQPNLLKTRGKVWGRLVACRMLFAGAPRYRGMPMFQFWMSQLSLNEKFKSIVGTLRRIVMRRYLGKR</sequence>
<dbReference type="AlphaFoldDB" id="A0A5C5X166"/>
<accession>A0A5C5X166</accession>
<dbReference type="SUPFAM" id="SSF54862">
    <property type="entry name" value="4Fe-4S ferredoxins"/>
    <property type="match status" value="1"/>
</dbReference>
<dbReference type="Proteomes" id="UP000317243">
    <property type="component" value="Unassembled WGS sequence"/>
</dbReference>
<dbReference type="RefSeq" id="WP_146506660.1">
    <property type="nucleotide sequence ID" value="NZ_SIHI01000001.1"/>
</dbReference>
<dbReference type="GO" id="GO:0090415">
    <property type="term" value="F:7-hydroxymethyl chlorophyll a reductase activity"/>
    <property type="evidence" value="ECO:0007669"/>
    <property type="project" value="TreeGrafter"/>
</dbReference>
<keyword evidence="4" id="KW-1185">Reference proteome</keyword>
<evidence type="ECO:0000259" key="2">
    <source>
        <dbReference type="Pfam" id="PF04432"/>
    </source>
</evidence>